<evidence type="ECO:0000256" key="2">
    <source>
        <dbReference type="SAM" id="MobiDB-lite"/>
    </source>
</evidence>
<dbReference type="GeneID" id="68286994"/>
<evidence type="ECO:0000313" key="3">
    <source>
        <dbReference type="EMBL" id="GIZ37992.1"/>
    </source>
</evidence>
<dbReference type="Proteomes" id="UP000825890">
    <property type="component" value="Unassembled WGS sequence"/>
</dbReference>
<feature type="coiled-coil region" evidence="1">
    <location>
        <begin position="109"/>
        <end position="205"/>
    </location>
</feature>
<keyword evidence="1" id="KW-0175">Coiled coil</keyword>
<evidence type="ECO:0000256" key="1">
    <source>
        <dbReference type="SAM" id="Coils"/>
    </source>
</evidence>
<gene>
    <name evidence="3" type="ORF">CKM354_000141900</name>
</gene>
<name>A0A9P3C797_9PEZI</name>
<protein>
    <submittedName>
        <fullName evidence="3">Uncharacterized protein</fullName>
    </submittedName>
</protein>
<feature type="region of interest" description="Disordered" evidence="2">
    <location>
        <begin position="1"/>
        <end position="97"/>
    </location>
</feature>
<dbReference type="RefSeq" id="XP_044652479.1">
    <property type="nucleotide sequence ID" value="XM_044796544.1"/>
</dbReference>
<dbReference type="OrthoDB" id="4156714at2759"/>
<accession>A0A9P3C797</accession>
<keyword evidence="4" id="KW-1185">Reference proteome</keyword>
<organism evidence="3 4">
    <name type="scientific">Cercospora kikuchii</name>
    <dbReference type="NCBI Taxonomy" id="84275"/>
    <lineage>
        <taxon>Eukaryota</taxon>
        <taxon>Fungi</taxon>
        <taxon>Dikarya</taxon>
        <taxon>Ascomycota</taxon>
        <taxon>Pezizomycotina</taxon>
        <taxon>Dothideomycetes</taxon>
        <taxon>Dothideomycetidae</taxon>
        <taxon>Mycosphaerellales</taxon>
        <taxon>Mycosphaerellaceae</taxon>
        <taxon>Cercospora</taxon>
    </lineage>
</organism>
<proteinExistence type="predicted"/>
<evidence type="ECO:0000313" key="4">
    <source>
        <dbReference type="Proteomes" id="UP000825890"/>
    </source>
</evidence>
<dbReference type="EMBL" id="BOLY01000001">
    <property type="protein sequence ID" value="GIZ37992.1"/>
    <property type="molecule type" value="Genomic_DNA"/>
</dbReference>
<sequence>MNTDEDSDTSRDEVQDSPMRDAPDTKGDISERLRGVQLDSDRTSIEAVANGKVKSMAREVDARTSTTKPARPSGFAKDPGVVQPQKQHESSGWLRSGASLFKGLVSPARETVEASEERYEMQLAQLKSKIEDLERKSRVKSELLTKQESANEKALQDADSRNAMKLQNLKEWHKADCEEIEQNARKDLHRQKTSYERTLASQKDKHEKLLQHCEREAAKQTCRGYEEKFRAQEMTIGKLQSATFKTVESSQWASLDTSKLLEQLTSIQKGVRRWSKEHASLTVDQVADPEGFTSFVRALAGKGCVPDPQRLHERLLLNKSQRDPGRIAAMVLSAAVMHDIFFNVIGHSFFAFQGQPEENLLPHNLGVPLRTLLSRIATYDIAGAEALRCQLLRLLDPITKEATSHEAQFAKQVAASSRSRAVCLLAVNIIDAYLGLLTQEQRQKAYDGLCAIIEEAAELAWALGTRKASIHVRTWAGLQHSDQGVIPFRASSEIFEAHIMHNNMLDDDPNALDGRDIVLVCSPAIFAYGNAEGEDYDKAKVLKKAIAWMG</sequence>
<feature type="compositionally biased region" description="Basic and acidic residues" evidence="2">
    <location>
        <begin position="8"/>
        <end position="44"/>
    </location>
</feature>
<dbReference type="AlphaFoldDB" id="A0A9P3C797"/>
<comment type="caution">
    <text evidence="3">The sequence shown here is derived from an EMBL/GenBank/DDBJ whole genome shotgun (WGS) entry which is preliminary data.</text>
</comment>
<reference evidence="3 4" key="1">
    <citation type="submission" date="2021-01" db="EMBL/GenBank/DDBJ databases">
        <title>Cercospora kikuchii MAFF 305040 whole genome shotgun sequence.</title>
        <authorList>
            <person name="Kashiwa T."/>
            <person name="Suzuki T."/>
        </authorList>
    </citation>
    <scope>NUCLEOTIDE SEQUENCE [LARGE SCALE GENOMIC DNA]</scope>
    <source>
        <strain evidence="3 4">MAFF 305040</strain>
    </source>
</reference>